<accession>A0A9D5ARS9</accession>
<feature type="non-terminal residue" evidence="2">
    <location>
        <position position="136"/>
    </location>
</feature>
<organism evidence="2 3">
    <name type="scientific">Pisum sativum</name>
    <name type="common">Garden pea</name>
    <name type="synonym">Lathyrus oleraceus</name>
    <dbReference type="NCBI Taxonomy" id="3888"/>
    <lineage>
        <taxon>Eukaryota</taxon>
        <taxon>Viridiplantae</taxon>
        <taxon>Streptophyta</taxon>
        <taxon>Embryophyta</taxon>
        <taxon>Tracheophyta</taxon>
        <taxon>Spermatophyta</taxon>
        <taxon>Magnoliopsida</taxon>
        <taxon>eudicotyledons</taxon>
        <taxon>Gunneridae</taxon>
        <taxon>Pentapetalae</taxon>
        <taxon>rosids</taxon>
        <taxon>fabids</taxon>
        <taxon>Fabales</taxon>
        <taxon>Fabaceae</taxon>
        <taxon>Papilionoideae</taxon>
        <taxon>50 kb inversion clade</taxon>
        <taxon>NPAAA clade</taxon>
        <taxon>Hologalegina</taxon>
        <taxon>IRL clade</taxon>
        <taxon>Fabeae</taxon>
        <taxon>Lathyrus</taxon>
    </lineage>
</organism>
<evidence type="ECO:0000259" key="1">
    <source>
        <dbReference type="Pfam" id="PF00646"/>
    </source>
</evidence>
<dbReference type="Proteomes" id="UP001058974">
    <property type="component" value="Chromosome 4"/>
</dbReference>
<dbReference type="InterPro" id="IPR036047">
    <property type="entry name" value="F-box-like_dom_sf"/>
</dbReference>
<dbReference type="Gramene" id="Psat04G0547200-T1">
    <property type="protein sequence ID" value="KAI5422032.1"/>
    <property type="gene ID" value="KIW84_045472"/>
</dbReference>
<feature type="domain" description="F-box" evidence="1">
    <location>
        <begin position="28"/>
        <end position="66"/>
    </location>
</feature>
<comment type="caution">
    <text evidence="2">The sequence shown here is derived from an EMBL/GenBank/DDBJ whole genome shotgun (WGS) entry which is preliminary data.</text>
</comment>
<sequence length="136" mass="15418">MERTSCFDSDSNSHSHDHTIQNANLGLILPQDLMFYIFTLVPLNSLLNSVRYVCKPWASIIATSRFVEACQRFNARSKPGLYVENRKSRSRSYFLELKDDVNGQFERTDLGTPQKMGRVIGTCDGILLLSNAARQV</sequence>
<name>A0A9D5ARS9_PEA</name>
<dbReference type="AlphaFoldDB" id="A0A9D5ARS9"/>
<dbReference type="SUPFAM" id="SSF81383">
    <property type="entry name" value="F-box domain"/>
    <property type="match status" value="1"/>
</dbReference>
<dbReference type="Pfam" id="PF00646">
    <property type="entry name" value="F-box"/>
    <property type="match status" value="1"/>
</dbReference>
<protein>
    <recommendedName>
        <fullName evidence="1">F-box domain-containing protein</fullName>
    </recommendedName>
</protein>
<dbReference type="InterPro" id="IPR001810">
    <property type="entry name" value="F-box_dom"/>
</dbReference>
<dbReference type="EMBL" id="JAMSHJ010000004">
    <property type="protein sequence ID" value="KAI5422032.1"/>
    <property type="molecule type" value="Genomic_DNA"/>
</dbReference>
<evidence type="ECO:0000313" key="2">
    <source>
        <dbReference type="EMBL" id="KAI5422032.1"/>
    </source>
</evidence>
<evidence type="ECO:0000313" key="3">
    <source>
        <dbReference type="Proteomes" id="UP001058974"/>
    </source>
</evidence>
<dbReference type="Gene3D" id="1.20.1280.50">
    <property type="match status" value="1"/>
</dbReference>
<gene>
    <name evidence="2" type="ORF">KIW84_045472</name>
</gene>
<keyword evidence="3" id="KW-1185">Reference proteome</keyword>
<reference evidence="2 3" key="1">
    <citation type="journal article" date="2022" name="Nat. Genet.">
        <title>Improved pea reference genome and pan-genome highlight genomic features and evolutionary characteristics.</title>
        <authorList>
            <person name="Yang T."/>
            <person name="Liu R."/>
            <person name="Luo Y."/>
            <person name="Hu S."/>
            <person name="Wang D."/>
            <person name="Wang C."/>
            <person name="Pandey M.K."/>
            <person name="Ge S."/>
            <person name="Xu Q."/>
            <person name="Li N."/>
            <person name="Li G."/>
            <person name="Huang Y."/>
            <person name="Saxena R.K."/>
            <person name="Ji Y."/>
            <person name="Li M."/>
            <person name="Yan X."/>
            <person name="He Y."/>
            <person name="Liu Y."/>
            <person name="Wang X."/>
            <person name="Xiang C."/>
            <person name="Varshney R.K."/>
            <person name="Ding H."/>
            <person name="Gao S."/>
            <person name="Zong X."/>
        </authorList>
    </citation>
    <scope>NUCLEOTIDE SEQUENCE [LARGE SCALE GENOMIC DNA]</scope>
    <source>
        <strain evidence="2 3">cv. Zhongwan 6</strain>
    </source>
</reference>
<proteinExistence type="predicted"/>